<accession>A0AAN9BFY9</accession>
<dbReference type="EMBL" id="JBAMIC010000007">
    <property type="protein sequence ID" value="KAK7105461.1"/>
    <property type="molecule type" value="Genomic_DNA"/>
</dbReference>
<sequence length="198" mass="22364">MEAAVWSTLWHSMSADDQPHHRQCPQGADSWCFYQKALASGEQPGSHKDHPSSTYLSPEVAETMIPVYRRMADECLLKRLVHGGTQNTNECLNNMIWTRCPKTSFMGLRHVEGSVARAVCKFNEGATEMIYMLSRLYADISYTTLHLLAKNDERRLKAADAASAVNARRRRKEYAGQRRLLVRAEEARDGSVYGGGER</sequence>
<proteinExistence type="predicted"/>
<name>A0AAN9BFY9_9CAEN</name>
<organism evidence="1 2">
    <name type="scientific">Littorina saxatilis</name>
    <dbReference type="NCBI Taxonomy" id="31220"/>
    <lineage>
        <taxon>Eukaryota</taxon>
        <taxon>Metazoa</taxon>
        <taxon>Spiralia</taxon>
        <taxon>Lophotrochozoa</taxon>
        <taxon>Mollusca</taxon>
        <taxon>Gastropoda</taxon>
        <taxon>Caenogastropoda</taxon>
        <taxon>Littorinimorpha</taxon>
        <taxon>Littorinoidea</taxon>
        <taxon>Littorinidae</taxon>
        <taxon>Littorina</taxon>
    </lineage>
</organism>
<evidence type="ECO:0000313" key="1">
    <source>
        <dbReference type="EMBL" id="KAK7105461.1"/>
    </source>
</evidence>
<dbReference type="Proteomes" id="UP001374579">
    <property type="component" value="Unassembled WGS sequence"/>
</dbReference>
<protein>
    <submittedName>
        <fullName evidence="1">Uncharacterized protein</fullName>
    </submittedName>
</protein>
<comment type="caution">
    <text evidence="1">The sequence shown here is derived from an EMBL/GenBank/DDBJ whole genome shotgun (WGS) entry which is preliminary data.</text>
</comment>
<gene>
    <name evidence="1" type="ORF">V1264_016833</name>
</gene>
<evidence type="ECO:0000313" key="2">
    <source>
        <dbReference type="Proteomes" id="UP001374579"/>
    </source>
</evidence>
<keyword evidence="2" id="KW-1185">Reference proteome</keyword>
<reference evidence="1 2" key="1">
    <citation type="submission" date="2024-02" db="EMBL/GenBank/DDBJ databases">
        <title>Chromosome-scale genome assembly of the rough periwinkle Littorina saxatilis.</title>
        <authorList>
            <person name="De Jode A."/>
            <person name="Faria R."/>
            <person name="Formenti G."/>
            <person name="Sims Y."/>
            <person name="Smith T.P."/>
            <person name="Tracey A."/>
            <person name="Wood J.M.D."/>
            <person name="Zagrodzka Z.B."/>
            <person name="Johannesson K."/>
            <person name="Butlin R.K."/>
            <person name="Leder E.H."/>
        </authorList>
    </citation>
    <scope>NUCLEOTIDE SEQUENCE [LARGE SCALE GENOMIC DNA]</scope>
    <source>
        <strain evidence="1">Snail1</strain>
        <tissue evidence="1">Muscle</tissue>
    </source>
</reference>
<dbReference type="AlphaFoldDB" id="A0AAN9BFY9"/>